<dbReference type="Pfam" id="PF22725">
    <property type="entry name" value="GFO_IDH_MocA_C3"/>
    <property type="match status" value="1"/>
</dbReference>
<sequence>MTKPLRIGMVGYGFMGRAHSNAYNRIGNFFPELGYRPVLQAACARDREKLARFASTWGYADIETDWRKLVARPDIDVVDICVPNNLHKDIALAAAANGKMILCEKPLAMSVAEGEAMVEAVERAGVPTMVWYNYRRLPSVSLAKQLVDEGRIGRPYHYRARFLQDWTISSDLPQGGAALWRLDVNAAGSGVTGDLLAHNIDTAMWLNGPIVKVMAETETFVKQRLHQETGKVEPVGIDDACIFICRFQNGSMGVFESTRYARGHKALKTFELNGADGSVMFDLHEPEYLDFFEYRSKESGQKVPSHTAGWRRIHVTNGEHPYMSHWWVPGLVIGYEHSFVHAVADFIQGLETGKPAQPDFRNALETQKVCEAVLRSARSGRWEETGVAL</sequence>
<dbReference type="SUPFAM" id="SSF55347">
    <property type="entry name" value="Glyceraldehyde-3-phosphate dehydrogenase-like, C-terminal domain"/>
    <property type="match status" value="1"/>
</dbReference>
<protein>
    <submittedName>
        <fullName evidence="4">Gfo/Idh/MocA family oxidoreductase</fullName>
    </submittedName>
</protein>
<dbReference type="Gene3D" id="3.30.360.10">
    <property type="entry name" value="Dihydrodipicolinate Reductase, domain 2"/>
    <property type="match status" value="1"/>
</dbReference>
<dbReference type="InterPro" id="IPR036291">
    <property type="entry name" value="NAD(P)-bd_dom_sf"/>
</dbReference>
<evidence type="ECO:0000259" key="3">
    <source>
        <dbReference type="Pfam" id="PF22725"/>
    </source>
</evidence>
<dbReference type="SUPFAM" id="SSF51735">
    <property type="entry name" value="NAD(P)-binding Rossmann-fold domains"/>
    <property type="match status" value="1"/>
</dbReference>
<feature type="domain" description="GFO/IDH/MocA-like oxidoreductase" evidence="3">
    <location>
        <begin position="142"/>
        <end position="279"/>
    </location>
</feature>
<reference evidence="4 5" key="1">
    <citation type="submission" date="2024-01" db="EMBL/GenBank/DDBJ databases">
        <title>Multi-omics insights into the function and evolution of sodium benzoate biodegradation pathways in Benzoatithermus flavus gen. nov., sp. nov. from hot spring.</title>
        <authorList>
            <person name="Hu C.-J."/>
            <person name="Li W.-J."/>
        </authorList>
    </citation>
    <scope>NUCLEOTIDE SEQUENCE [LARGE SCALE GENOMIC DNA]</scope>
    <source>
        <strain evidence="4 5">SYSU G07066</strain>
    </source>
</reference>
<gene>
    <name evidence="4" type="ORF">U1T56_22605</name>
</gene>
<dbReference type="InterPro" id="IPR055170">
    <property type="entry name" value="GFO_IDH_MocA-like_dom"/>
</dbReference>
<dbReference type="InterPro" id="IPR050463">
    <property type="entry name" value="Gfo/Idh/MocA_oxidrdct_glycsds"/>
</dbReference>
<evidence type="ECO:0000313" key="5">
    <source>
        <dbReference type="Proteomes" id="UP001375743"/>
    </source>
</evidence>
<evidence type="ECO:0000256" key="1">
    <source>
        <dbReference type="ARBA" id="ARBA00023002"/>
    </source>
</evidence>
<comment type="caution">
    <text evidence="4">The sequence shown here is derived from an EMBL/GenBank/DDBJ whole genome shotgun (WGS) entry which is preliminary data.</text>
</comment>
<name>A0ABU8XXL3_9PROT</name>
<evidence type="ECO:0000313" key="4">
    <source>
        <dbReference type="EMBL" id="MEK0085956.1"/>
    </source>
</evidence>
<organism evidence="4 5">
    <name type="scientific">Benzoatithermus flavus</name>
    <dbReference type="NCBI Taxonomy" id="3108223"/>
    <lineage>
        <taxon>Bacteria</taxon>
        <taxon>Pseudomonadati</taxon>
        <taxon>Pseudomonadota</taxon>
        <taxon>Alphaproteobacteria</taxon>
        <taxon>Geminicoccales</taxon>
        <taxon>Geminicoccaceae</taxon>
        <taxon>Benzoatithermus</taxon>
    </lineage>
</organism>
<keyword evidence="5" id="KW-1185">Reference proteome</keyword>
<dbReference type="InterPro" id="IPR000683">
    <property type="entry name" value="Gfo/Idh/MocA-like_OxRdtase_N"/>
</dbReference>
<dbReference type="Pfam" id="PF01408">
    <property type="entry name" value="GFO_IDH_MocA"/>
    <property type="match status" value="1"/>
</dbReference>
<dbReference type="RefSeq" id="WP_418161804.1">
    <property type="nucleotide sequence ID" value="NZ_JBBLZC010000039.1"/>
</dbReference>
<keyword evidence="1" id="KW-0560">Oxidoreductase</keyword>
<dbReference type="EMBL" id="JBBLZC010000039">
    <property type="protein sequence ID" value="MEK0085956.1"/>
    <property type="molecule type" value="Genomic_DNA"/>
</dbReference>
<dbReference type="Gene3D" id="3.40.50.720">
    <property type="entry name" value="NAD(P)-binding Rossmann-like Domain"/>
    <property type="match status" value="1"/>
</dbReference>
<proteinExistence type="predicted"/>
<accession>A0ABU8XXL3</accession>
<dbReference type="Proteomes" id="UP001375743">
    <property type="component" value="Unassembled WGS sequence"/>
</dbReference>
<dbReference type="PANTHER" id="PTHR43818">
    <property type="entry name" value="BCDNA.GH03377"/>
    <property type="match status" value="1"/>
</dbReference>
<feature type="domain" description="Gfo/Idh/MocA-like oxidoreductase N-terminal" evidence="2">
    <location>
        <begin position="5"/>
        <end position="130"/>
    </location>
</feature>
<evidence type="ECO:0000259" key="2">
    <source>
        <dbReference type="Pfam" id="PF01408"/>
    </source>
</evidence>
<dbReference type="PANTHER" id="PTHR43818:SF11">
    <property type="entry name" value="BCDNA.GH03377"/>
    <property type="match status" value="1"/>
</dbReference>